<keyword evidence="3" id="KW-1185">Reference proteome</keyword>
<evidence type="ECO:0008006" key="4">
    <source>
        <dbReference type="Google" id="ProtNLM"/>
    </source>
</evidence>
<keyword evidence="1" id="KW-0472">Membrane</keyword>
<evidence type="ECO:0000313" key="3">
    <source>
        <dbReference type="Proteomes" id="UP000658127"/>
    </source>
</evidence>
<sequence>MTTTPDTPDFASTSLPKHLARGGIGFGALIGSIALLPLLGPFSLALLPIGLVALRGCPMCWAIGLMQTISRGRLQRTCEDGACTLTVAEHDSRREKASGS</sequence>
<dbReference type="EMBL" id="BMNE01000006">
    <property type="protein sequence ID" value="GGN92256.1"/>
    <property type="molecule type" value="Genomic_DNA"/>
</dbReference>
<name>A0ABQ2KT26_9NOCA</name>
<organism evidence="2 3">
    <name type="scientific">Nocardia rhizosphaerihabitans</name>
    <dbReference type="NCBI Taxonomy" id="1691570"/>
    <lineage>
        <taxon>Bacteria</taxon>
        <taxon>Bacillati</taxon>
        <taxon>Actinomycetota</taxon>
        <taxon>Actinomycetes</taxon>
        <taxon>Mycobacteriales</taxon>
        <taxon>Nocardiaceae</taxon>
        <taxon>Nocardia</taxon>
    </lineage>
</organism>
<evidence type="ECO:0000313" key="2">
    <source>
        <dbReference type="EMBL" id="GGN92256.1"/>
    </source>
</evidence>
<feature type="transmembrane region" description="Helical" evidence="1">
    <location>
        <begin position="19"/>
        <end position="39"/>
    </location>
</feature>
<keyword evidence="1" id="KW-0812">Transmembrane</keyword>
<gene>
    <name evidence="2" type="ORF">GCM10011610_53260</name>
</gene>
<evidence type="ECO:0000256" key="1">
    <source>
        <dbReference type="SAM" id="Phobius"/>
    </source>
</evidence>
<reference evidence="3" key="1">
    <citation type="journal article" date="2019" name="Int. J. Syst. Evol. Microbiol.">
        <title>The Global Catalogue of Microorganisms (GCM) 10K type strain sequencing project: providing services to taxonomists for standard genome sequencing and annotation.</title>
        <authorList>
            <consortium name="The Broad Institute Genomics Platform"/>
            <consortium name="The Broad Institute Genome Sequencing Center for Infectious Disease"/>
            <person name="Wu L."/>
            <person name="Ma J."/>
        </authorList>
    </citation>
    <scope>NUCLEOTIDE SEQUENCE [LARGE SCALE GENOMIC DNA]</scope>
    <source>
        <strain evidence="3">CGMCC 4.7329</strain>
    </source>
</reference>
<proteinExistence type="predicted"/>
<dbReference type="Proteomes" id="UP000658127">
    <property type="component" value="Unassembled WGS sequence"/>
</dbReference>
<accession>A0ABQ2KT26</accession>
<protein>
    <recommendedName>
        <fullName evidence="4">DUF2892 domain-containing protein</fullName>
    </recommendedName>
</protein>
<comment type="caution">
    <text evidence="2">The sequence shown here is derived from an EMBL/GenBank/DDBJ whole genome shotgun (WGS) entry which is preliminary data.</text>
</comment>
<dbReference type="RefSeq" id="WP_189033179.1">
    <property type="nucleotide sequence ID" value="NZ_BMNE01000006.1"/>
</dbReference>
<keyword evidence="1" id="KW-1133">Transmembrane helix</keyword>